<comment type="cofactor">
    <cofactor evidence="2">
        <name>thiamine diphosphate</name>
        <dbReference type="ChEBI" id="CHEBI:58937"/>
    </cofactor>
</comment>
<evidence type="ECO:0000256" key="20">
    <source>
        <dbReference type="ARBA" id="ARBA00041946"/>
    </source>
</evidence>
<proteinExistence type="inferred from homology"/>
<comment type="subcellular location">
    <subcellularLocation>
        <location evidence="4">Mitochondrion matrix</location>
    </subcellularLocation>
    <subcellularLocation>
        <location evidence="3">Nucleus</location>
    </subcellularLocation>
</comment>
<dbReference type="CDD" id="cd02016">
    <property type="entry name" value="TPP_E1_OGDC_like"/>
    <property type="match status" value="1"/>
</dbReference>
<dbReference type="GO" id="GO:0045252">
    <property type="term" value="C:oxoglutarate dehydrogenase complex"/>
    <property type="evidence" value="ECO:0007669"/>
    <property type="project" value="TreeGrafter"/>
</dbReference>
<dbReference type="Ensembl" id="ENSONIT00000033601.1">
    <property type="protein sequence ID" value="ENSONIP00000081434.1"/>
    <property type="gene ID" value="ENSONIG00000000590.2"/>
</dbReference>
<accession>A0A669FAV8</accession>
<dbReference type="InterPro" id="IPR031717">
    <property type="entry name" value="ODO-1/KGD_C"/>
</dbReference>
<evidence type="ECO:0000256" key="18">
    <source>
        <dbReference type="ARBA" id="ARBA00030680"/>
    </source>
</evidence>
<evidence type="ECO:0000256" key="2">
    <source>
        <dbReference type="ARBA" id="ARBA00001964"/>
    </source>
</evidence>
<evidence type="ECO:0000256" key="3">
    <source>
        <dbReference type="ARBA" id="ARBA00004123"/>
    </source>
</evidence>
<dbReference type="PIRSF" id="PIRSF000157">
    <property type="entry name" value="Oxoglu_dh_E1"/>
    <property type="match status" value="1"/>
</dbReference>
<keyword evidence="16" id="KW-0324">Glycolysis</keyword>
<evidence type="ECO:0000256" key="17">
    <source>
        <dbReference type="ARBA" id="ARBA00023242"/>
    </source>
</evidence>
<feature type="domain" description="Transketolase-like pyrimidine-binding" evidence="27">
    <location>
        <begin position="645"/>
        <end position="816"/>
    </location>
</feature>
<protein>
    <recommendedName>
        <fullName evidence="19">2-oxoglutarate dehydrogenase complex component E1</fullName>
        <ecNumber evidence="6">1.2.4.2</ecNumber>
    </recommendedName>
    <alternativeName>
        <fullName evidence="25">2-oxoglutarate dehydrogenase complex component E1-like</fullName>
    </alternativeName>
    <alternativeName>
        <fullName evidence="20">2-oxoglutarate dehydrogenase, mitochondrial</fullName>
    </alternativeName>
    <alternativeName>
        <fullName evidence="24">2-oxoglutarate dehydrogenase-like, mitochondrial</fullName>
    </alternativeName>
    <alternativeName>
        <fullName evidence="18">Alpha-ketoglutarate dehydrogenase</fullName>
    </alternativeName>
    <alternativeName>
        <fullName evidence="26">Alpha-ketoglutarate dehydrogenase-like</fullName>
    </alternativeName>
    <alternativeName>
        <fullName evidence="21">Thiamine diphosphate (ThDP)-dependent 2-oxoglutarate dehydrogenase</fullName>
    </alternativeName>
</protein>
<dbReference type="EC" id="1.2.4.2" evidence="6"/>
<reference evidence="28" key="3">
    <citation type="submission" date="2025-09" db="UniProtKB">
        <authorList>
            <consortium name="Ensembl"/>
        </authorList>
    </citation>
    <scope>IDENTIFICATION</scope>
</reference>
<dbReference type="Pfam" id="PF02779">
    <property type="entry name" value="Transket_pyr"/>
    <property type="match status" value="1"/>
</dbReference>
<evidence type="ECO:0000313" key="28">
    <source>
        <dbReference type="Ensembl" id="ENSONIP00000081434.1"/>
    </source>
</evidence>
<evidence type="ECO:0000256" key="5">
    <source>
        <dbReference type="ARBA" id="ARBA00006936"/>
    </source>
</evidence>
<comment type="cofactor">
    <cofactor evidence="1">
        <name>Mg(2+)</name>
        <dbReference type="ChEBI" id="CHEBI:18420"/>
    </cofactor>
</comment>
<dbReference type="GO" id="GO:0030976">
    <property type="term" value="F:thiamine pyrophosphate binding"/>
    <property type="evidence" value="ECO:0007669"/>
    <property type="project" value="InterPro"/>
</dbReference>
<gene>
    <name evidence="28" type="primary">OGDH</name>
</gene>
<dbReference type="GO" id="GO:0046872">
    <property type="term" value="F:metal ion binding"/>
    <property type="evidence" value="ECO:0007669"/>
    <property type="project" value="UniProtKB-KW"/>
</dbReference>
<comment type="catalytic activity">
    <reaction evidence="22">
        <text>N(6)-[(R)-lipoyl]-L-lysyl-[protein] + 2-oxoglutarate + H(+) = N(6)-[(R)-S(8)-succinyldihydrolipoyl]-L-lysyl-[protein] + CO2</text>
        <dbReference type="Rhea" id="RHEA:12188"/>
        <dbReference type="Rhea" id="RHEA-COMP:10474"/>
        <dbReference type="Rhea" id="RHEA-COMP:20092"/>
        <dbReference type="ChEBI" id="CHEBI:15378"/>
        <dbReference type="ChEBI" id="CHEBI:16526"/>
        <dbReference type="ChEBI" id="CHEBI:16810"/>
        <dbReference type="ChEBI" id="CHEBI:83099"/>
        <dbReference type="ChEBI" id="CHEBI:83120"/>
        <dbReference type="EC" id="1.2.4.2"/>
    </reaction>
    <physiologicalReaction direction="left-to-right" evidence="22">
        <dbReference type="Rhea" id="RHEA:12189"/>
    </physiologicalReaction>
</comment>
<keyword evidence="10" id="KW-0460">Magnesium</keyword>
<dbReference type="GO" id="GO:0004591">
    <property type="term" value="F:oxoglutarate dehydrogenase (succinyl-transferring) activity"/>
    <property type="evidence" value="ECO:0007669"/>
    <property type="project" value="UniProtKB-EC"/>
</dbReference>
<evidence type="ECO:0000256" key="4">
    <source>
        <dbReference type="ARBA" id="ARBA00004305"/>
    </source>
</evidence>
<dbReference type="GO" id="GO:0005634">
    <property type="term" value="C:nucleus"/>
    <property type="evidence" value="ECO:0007669"/>
    <property type="project" value="UniProtKB-SubCell"/>
</dbReference>
<evidence type="ECO:0000256" key="16">
    <source>
        <dbReference type="ARBA" id="ARBA00023152"/>
    </source>
</evidence>
<name>A0A669FAV8_ORENI</name>
<dbReference type="FunFam" id="3.40.50.12470:FF:000001">
    <property type="entry name" value="2-oxoglutarate dehydrogenase, mitochondrial isoform X1"/>
    <property type="match status" value="1"/>
</dbReference>
<evidence type="ECO:0000256" key="9">
    <source>
        <dbReference type="ARBA" id="ARBA00022837"/>
    </source>
</evidence>
<evidence type="ECO:0000256" key="26">
    <source>
        <dbReference type="ARBA" id="ARBA00079737"/>
    </source>
</evidence>
<dbReference type="Proteomes" id="UP000005207">
    <property type="component" value="Linkage group LG12"/>
</dbReference>
<keyword evidence="12" id="KW-0809">Transit peptide</keyword>
<dbReference type="PANTHER" id="PTHR23152:SF7">
    <property type="entry name" value="2-OXOGLUTARATE DEHYDROGENASE COMPLEX COMPONENT E1"/>
    <property type="match status" value="1"/>
</dbReference>
<comment type="similarity">
    <text evidence="5">Belongs to the alpha-ketoglutarate dehydrogenase family.</text>
</comment>
<dbReference type="GeneTree" id="ENSGT00950000183125"/>
<evidence type="ECO:0000256" key="19">
    <source>
        <dbReference type="ARBA" id="ARBA00040429"/>
    </source>
</evidence>
<dbReference type="Pfam" id="PF16078">
    <property type="entry name" value="2-oxogl_dehyd_N"/>
    <property type="match status" value="1"/>
</dbReference>
<keyword evidence="17" id="KW-0539">Nucleus</keyword>
<evidence type="ECO:0000256" key="12">
    <source>
        <dbReference type="ARBA" id="ARBA00022946"/>
    </source>
</evidence>
<dbReference type="Pfam" id="PF00676">
    <property type="entry name" value="E1_dh"/>
    <property type="match status" value="1"/>
</dbReference>
<evidence type="ECO:0000256" key="23">
    <source>
        <dbReference type="ARBA" id="ARBA00059442"/>
    </source>
</evidence>
<dbReference type="FunFam" id="3.40.50.970:FF:000002">
    <property type="entry name" value="2-oxoglutarate dehydrogenase, E1 component"/>
    <property type="match status" value="1"/>
</dbReference>
<evidence type="ECO:0000256" key="6">
    <source>
        <dbReference type="ARBA" id="ARBA00012280"/>
    </source>
</evidence>
<dbReference type="SMART" id="SM00861">
    <property type="entry name" value="Transket_pyr"/>
    <property type="match status" value="1"/>
</dbReference>
<evidence type="ECO:0000256" key="7">
    <source>
        <dbReference type="ARBA" id="ARBA00022499"/>
    </source>
</evidence>
<dbReference type="InterPro" id="IPR032106">
    <property type="entry name" value="2-oxogl_dehyd_N"/>
</dbReference>
<dbReference type="NCBIfam" id="NF008907">
    <property type="entry name" value="PRK12270.1"/>
    <property type="match status" value="1"/>
</dbReference>
<dbReference type="InterPro" id="IPR001017">
    <property type="entry name" value="DH_E1"/>
</dbReference>
<evidence type="ECO:0000256" key="1">
    <source>
        <dbReference type="ARBA" id="ARBA00001946"/>
    </source>
</evidence>
<evidence type="ECO:0000256" key="21">
    <source>
        <dbReference type="ARBA" id="ARBA00042799"/>
    </source>
</evidence>
<evidence type="ECO:0000256" key="15">
    <source>
        <dbReference type="ARBA" id="ARBA00023128"/>
    </source>
</evidence>
<dbReference type="Gene3D" id="3.40.50.12470">
    <property type="match status" value="2"/>
</dbReference>
<organism evidence="28 29">
    <name type="scientific">Oreochromis niloticus</name>
    <name type="common">Nile tilapia</name>
    <name type="synonym">Tilapia nilotica</name>
    <dbReference type="NCBI Taxonomy" id="8128"/>
    <lineage>
        <taxon>Eukaryota</taxon>
        <taxon>Metazoa</taxon>
        <taxon>Chordata</taxon>
        <taxon>Craniata</taxon>
        <taxon>Vertebrata</taxon>
        <taxon>Euteleostomi</taxon>
        <taxon>Actinopterygii</taxon>
        <taxon>Neopterygii</taxon>
        <taxon>Teleostei</taxon>
        <taxon>Neoteleostei</taxon>
        <taxon>Acanthomorphata</taxon>
        <taxon>Ovalentaria</taxon>
        <taxon>Cichlomorphae</taxon>
        <taxon>Cichliformes</taxon>
        <taxon>Cichlidae</taxon>
        <taxon>African cichlids</taxon>
        <taxon>Pseudocrenilabrinae</taxon>
        <taxon>Oreochromini</taxon>
        <taxon>Oreochromis</taxon>
    </lineage>
</organism>
<evidence type="ECO:0000259" key="27">
    <source>
        <dbReference type="SMART" id="SM00861"/>
    </source>
</evidence>
<dbReference type="AlphaFoldDB" id="A0A669FAV8"/>
<keyword evidence="9" id="KW-0106">Calcium</keyword>
<dbReference type="GO" id="GO:0006096">
    <property type="term" value="P:glycolytic process"/>
    <property type="evidence" value="ECO:0007669"/>
    <property type="project" value="UniProtKB-KW"/>
</dbReference>
<dbReference type="Gene3D" id="1.10.287.1150">
    <property type="entry name" value="TPP helical domain"/>
    <property type="match status" value="1"/>
</dbReference>
<dbReference type="Pfam" id="PF16870">
    <property type="entry name" value="OxoGdeHyase_C"/>
    <property type="match status" value="1"/>
</dbReference>
<evidence type="ECO:0000313" key="29">
    <source>
        <dbReference type="Proteomes" id="UP000005207"/>
    </source>
</evidence>
<evidence type="ECO:0000256" key="13">
    <source>
        <dbReference type="ARBA" id="ARBA00023002"/>
    </source>
</evidence>
<keyword evidence="13" id="KW-0560">Oxidoreductase</keyword>
<dbReference type="Gene3D" id="3.40.50.970">
    <property type="match status" value="1"/>
</dbReference>
<dbReference type="GO" id="GO:0005759">
    <property type="term" value="C:mitochondrial matrix"/>
    <property type="evidence" value="ECO:0007669"/>
    <property type="project" value="UniProtKB-SubCell"/>
</dbReference>
<evidence type="ECO:0000256" key="24">
    <source>
        <dbReference type="ARBA" id="ARBA00068875"/>
    </source>
</evidence>
<evidence type="ECO:0000256" key="10">
    <source>
        <dbReference type="ARBA" id="ARBA00022842"/>
    </source>
</evidence>
<keyword evidence="29" id="KW-1185">Reference proteome</keyword>
<dbReference type="SUPFAM" id="SSF52518">
    <property type="entry name" value="Thiamin diphosphate-binding fold (THDP-binding)"/>
    <property type="match status" value="2"/>
</dbReference>
<keyword evidence="8" id="KW-0479">Metal-binding</keyword>
<comment type="function">
    <text evidence="23">2-oxoglutarate dehydrogenase (E1-like) component of the 2-oxoglutarate dehydrogenase multienzyme complex (OGDHC) which mediates the decarboxylation of alpha-ketoglutarate in the tricarboxylic acid cycle. The OGDHC complex catalyzes the overall conversion of 2-oxoglutarate to succinyl-CoA and CO(2) while reducing NAD(+) to NADH. The OGDHC complex is mainly active in the mitochondrion. Involved in the inhibition of cell proliferation and in apoptosis.</text>
</comment>
<dbReference type="Gene3D" id="3.40.50.11610">
    <property type="entry name" value="Multifunctional 2-oxoglutarate metabolism enzyme, C-terminal domain"/>
    <property type="match status" value="2"/>
</dbReference>
<dbReference type="InterPro" id="IPR029061">
    <property type="entry name" value="THDP-binding"/>
</dbReference>
<evidence type="ECO:0000256" key="11">
    <source>
        <dbReference type="ARBA" id="ARBA00022843"/>
    </source>
</evidence>
<dbReference type="InterPro" id="IPR005475">
    <property type="entry name" value="Transketolase-like_Pyr-bd"/>
</dbReference>
<keyword evidence="11" id="KW-0832">Ubl conjugation</keyword>
<evidence type="ECO:0000256" key="22">
    <source>
        <dbReference type="ARBA" id="ARBA00051042"/>
    </source>
</evidence>
<dbReference type="PANTHER" id="PTHR23152">
    <property type="entry name" value="2-OXOGLUTARATE DEHYDROGENASE"/>
    <property type="match status" value="1"/>
</dbReference>
<evidence type="ECO:0000256" key="14">
    <source>
        <dbReference type="ARBA" id="ARBA00023052"/>
    </source>
</evidence>
<keyword evidence="15" id="KW-0496">Mitochondrion</keyword>
<dbReference type="GO" id="GO:0006099">
    <property type="term" value="P:tricarboxylic acid cycle"/>
    <property type="evidence" value="ECO:0007669"/>
    <property type="project" value="TreeGrafter"/>
</dbReference>
<reference evidence="28" key="2">
    <citation type="submission" date="2025-08" db="UniProtKB">
        <authorList>
            <consortium name="Ensembl"/>
        </authorList>
    </citation>
    <scope>IDENTIFICATION</scope>
</reference>
<dbReference type="InterPro" id="IPR042179">
    <property type="entry name" value="KGD_C_sf"/>
</dbReference>
<evidence type="ECO:0000256" key="25">
    <source>
        <dbReference type="ARBA" id="ARBA00077399"/>
    </source>
</evidence>
<sequence>MHRLRTCAARLRPLTASQAAQTVGQQRPITVTSTGGKRTFQPIRCYTAPVASEPFLNGTSSNYVEEMYYAWLENPKSVHKSWDVFFRNANAGAPPGAAYQSPLRLSAASGLVAPQLSSLVGAQPNVEKLVEDHLAVQSLIRAYQIRGHHVAQLDPLGIMDADLDSCVPTDIITSSDKLGFYGLEESDLEKVFRLPTTTFIGGSESVLPLKEIIRRLEMAYCQHIGVEFMFINDLDQCQWIRQKFETPGVMQFTLEEKRTLLARMVRSTRFEEFLQKKWSAEKRFGLEGCESLIPALKTIIDKSSENGVENVIMGMPHRGRLNVLANVIRKELEQIFCQFDSKLEAADEGSGDVKYHLGMYHRRINRVTDRNITLSLVANPSHLEAVDPVVQGKTKAEQFYCGDTDGKRVMSILLHGDAAFAGQGIVYETFHLSDLPSYTTHGTVHVVVNNQIGFTTDPRMARSSPYPTDVARVVNAPIFHVNVAAEWRATFHKDVVVDLVCYRRMGHNEMDEPMFTQPLMYKQIKKQKPVLQKYAEKLIAEGAVSRQEYEEEIAKYDKICEEAYARSKDEKILHIKHWLDSPWPGFFTLDGQPKSMSCPSTGLTEDNLNHIGQAASSVPVEDFTIHGGLSRILKGRAEMVKNRMVDWALGEYMAFGSLLKEGIHIRLSGQDVERGTFSHRHHVLHDQNVDKRTCIPMNHLSPDQAPYTVCNSSLSEYGVLGFELGFAMASPNALILWEAQFGDFQNTAQCIIDQFICAGQAKWVRQNGIVLLLPHGLEGMGPEHSSARPERFLQMCNDDPDVLPLIIFTPKSLLRHPEARSSFDEMLPGTHFQRLIPEAGVAAERPEAVKRLIFCTGKVYYELTKERKSRGLEDTVAISRIEQLSPFPFDQVKAETERFPNADLVWCQEEHKNQGYYDYVKPRIRTTTQKAKPVWYAGRDPAAAPATGNKNTHLIELRRFLDTAFHLDAFRDQQ</sequence>
<keyword evidence="7" id="KW-1017">Isopeptide bond</keyword>
<evidence type="ECO:0000256" key="8">
    <source>
        <dbReference type="ARBA" id="ARBA00022723"/>
    </source>
</evidence>
<dbReference type="NCBIfam" id="TIGR00239">
    <property type="entry name" value="2oxo_dh_E1"/>
    <property type="match status" value="1"/>
</dbReference>
<keyword evidence="14" id="KW-0786">Thiamine pyrophosphate</keyword>
<dbReference type="NCBIfam" id="NF006914">
    <property type="entry name" value="PRK09404.1"/>
    <property type="match status" value="1"/>
</dbReference>
<dbReference type="FunFam" id="1.10.287.1150:FF:000001">
    <property type="entry name" value="2-oxoglutarate dehydrogenase, mitochondrial isoform X1"/>
    <property type="match status" value="1"/>
</dbReference>
<reference evidence="29" key="1">
    <citation type="submission" date="2012-01" db="EMBL/GenBank/DDBJ databases">
        <title>The Genome Sequence of Oreochromis niloticus (Nile Tilapia).</title>
        <authorList>
            <consortium name="Broad Institute Genome Assembly Team"/>
            <consortium name="Broad Institute Sequencing Platform"/>
            <person name="Di Palma F."/>
            <person name="Johnson J."/>
            <person name="Lander E.S."/>
            <person name="Lindblad-Toh K."/>
        </authorList>
    </citation>
    <scope>NUCLEOTIDE SEQUENCE [LARGE SCALE GENOMIC DNA]</scope>
</reference>
<dbReference type="InterPro" id="IPR011603">
    <property type="entry name" value="2oxoglutarate_DH_E1"/>
</dbReference>